<sequence>MDDSNITIEEYIRLEEEKAQKRRKVFNWETAKYGKIWYDKDILDLRSVETEFPTIVFNDNLTSNETPSCEPMVSSLNDNEIDFRISFDEFDNEDYTNEFPAIIYNEALTSKSDFSTEPTLCPQCINKFDLKDETSLSEYDKEEQNVLYFNDLFPFNIIYPDDQKSDKDNNDNEIDTIQSLGEAKRSPYGVSIYEYALSTLRTKCLKFYKLCTVLANFANMALLPRDQRHQYLRYEGLQYTDADIMDFEKRLAKIYKKEVHRVQVLCASLHLLRIGISHVHNPGWRKFILALGFHTAEEMETVGFGAYWVESARQILDKGDLRDYWIGISSAGDFLGTTLSYTSIRDLILRLCHRLIACSIAARRRKQGAMISRGQFVARLAEHFGLVTEEMLQGLTVILRELLVIDMAELLDAAAGDPGTAEDAPTVDEGDQAILAPVQAPQPPPSARTMPQRMANLKEDMHDICRALAEQREVIVVMAKDFSRFTVWEARGITQLLDSTGASYTPYSETHIPYQRRVRRMTNGASTSAA</sequence>
<comment type="caution">
    <text evidence="1">The sequence shown here is derived from an EMBL/GenBank/DDBJ whole genome shotgun (WGS) entry which is preliminary data.</text>
</comment>
<proteinExistence type="predicted"/>
<reference evidence="1" key="2">
    <citation type="submission" date="2022-01" db="EMBL/GenBank/DDBJ databases">
        <authorList>
            <person name="Yamashiro T."/>
            <person name="Shiraishi A."/>
            <person name="Satake H."/>
            <person name="Nakayama K."/>
        </authorList>
    </citation>
    <scope>NUCLEOTIDE SEQUENCE</scope>
</reference>
<accession>A0ABQ4X4Y1</accession>
<organism evidence="1 2">
    <name type="scientific">Tanacetum coccineum</name>
    <dbReference type="NCBI Taxonomy" id="301880"/>
    <lineage>
        <taxon>Eukaryota</taxon>
        <taxon>Viridiplantae</taxon>
        <taxon>Streptophyta</taxon>
        <taxon>Embryophyta</taxon>
        <taxon>Tracheophyta</taxon>
        <taxon>Spermatophyta</taxon>
        <taxon>Magnoliopsida</taxon>
        <taxon>eudicotyledons</taxon>
        <taxon>Gunneridae</taxon>
        <taxon>Pentapetalae</taxon>
        <taxon>asterids</taxon>
        <taxon>campanulids</taxon>
        <taxon>Asterales</taxon>
        <taxon>Asteraceae</taxon>
        <taxon>Asteroideae</taxon>
        <taxon>Anthemideae</taxon>
        <taxon>Anthemidinae</taxon>
        <taxon>Tanacetum</taxon>
    </lineage>
</organism>
<dbReference type="Proteomes" id="UP001151760">
    <property type="component" value="Unassembled WGS sequence"/>
</dbReference>
<gene>
    <name evidence="1" type="ORF">Tco_0654834</name>
</gene>
<reference evidence="1" key="1">
    <citation type="journal article" date="2022" name="Int. J. Mol. Sci.">
        <title>Draft Genome of Tanacetum Coccineum: Genomic Comparison of Closely Related Tanacetum-Family Plants.</title>
        <authorList>
            <person name="Yamashiro T."/>
            <person name="Shiraishi A."/>
            <person name="Nakayama K."/>
            <person name="Satake H."/>
        </authorList>
    </citation>
    <scope>NUCLEOTIDE SEQUENCE</scope>
</reference>
<evidence type="ECO:0000313" key="1">
    <source>
        <dbReference type="EMBL" id="GJS60050.1"/>
    </source>
</evidence>
<name>A0ABQ4X4Y1_9ASTR</name>
<keyword evidence="2" id="KW-1185">Reference proteome</keyword>
<dbReference type="EMBL" id="BQNB010009195">
    <property type="protein sequence ID" value="GJS60050.1"/>
    <property type="molecule type" value="Genomic_DNA"/>
</dbReference>
<evidence type="ECO:0000313" key="2">
    <source>
        <dbReference type="Proteomes" id="UP001151760"/>
    </source>
</evidence>
<protein>
    <submittedName>
        <fullName evidence="1">Uncharacterized protein</fullName>
    </submittedName>
</protein>